<accession>A0A1I7DWX3</accession>
<evidence type="ECO:0000256" key="2">
    <source>
        <dbReference type="ARBA" id="ARBA00022475"/>
    </source>
</evidence>
<feature type="transmembrane region" description="Helical" evidence="8">
    <location>
        <begin position="43"/>
        <end position="64"/>
    </location>
</feature>
<evidence type="ECO:0000256" key="5">
    <source>
        <dbReference type="ARBA" id="ARBA00022989"/>
    </source>
</evidence>
<evidence type="ECO:0000256" key="4">
    <source>
        <dbReference type="ARBA" id="ARBA00022741"/>
    </source>
</evidence>
<evidence type="ECO:0000313" key="10">
    <source>
        <dbReference type="EMBL" id="SFU16200.1"/>
    </source>
</evidence>
<dbReference type="AlphaFoldDB" id="A0A1I7DWX3"/>
<keyword evidence="7 8" id="KW-0472">Membrane</keyword>
<keyword evidence="5 8" id="KW-1133">Transmembrane helix</keyword>
<evidence type="ECO:0000256" key="1">
    <source>
        <dbReference type="ARBA" id="ARBA00004236"/>
    </source>
</evidence>
<evidence type="ECO:0000313" key="11">
    <source>
        <dbReference type="Proteomes" id="UP000199673"/>
    </source>
</evidence>
<proteinExistence type="predicted"/>
<dbReference type="InterPro" id="IPR043760">
    <property type="entry name" value="PycTM_dom"/>
</dbReference>
<organism evidence="10 11">
    <name type="scientific">Algoriphagus locisalis</name>
    <dbReference type="NCBI Taxonomy" id="305507"/>
    <lineage>
        <taxon>Bacteria</taxon>
        <taxon>Pseudomonadati</taxon>
        <taxon>Bacteroidota</taxon>
        <taxon>Cytophagia</taxon>
        <taxon>Cytophagales</taxon>
        <taxon>Cyclobacteriaceae</taxon>
        <taxon>Algoriphagus</taxon>
    </lineage>
</organism>
<dbReference type="Pfam" id="PF18967">
    <property type="entry name" value="PycTM"/>
    <property type="match status" value="1"/>
</dbReference>
<keyword evidence="4" id="KW-0547">Nucleotide-binding</keyword>
<reference evidence="11" key="1">
    <citation type="submission" date="2016-10" db="EMBL/GenBank/DDBJ databases">
        <authorList>
            <person name="Varghese N."/>
            <person name="Submissions S."/>
        </authorList>
    </citation>
    <scope>NUCLEOTIDE SEQUENCE [LARGE SCALE GENOMIC DNA]</scope>
    <source>
        <strain evidence="11">DSM 23445</strain>
    </source>
</reference>
<evidence type="ECO:0000259" key="9">
    <source>
        <dbReference type="Pfam" id="PF18967"/>
    </source>
</evidence>
<dbReference type="EMBL" id="FPBF01000008">
    <property type="protein sequence ID" value="SFU16200.1"/>
    <property type="molecule type" value="Genomic_DNA"/>
</dbReference>
<evidence type="ECO:0000256" key="7">
    <source>
        <dbReference type="ARBA" id="ARBA00023136"/>
    </source>
</evidence>
<keyword evidence="2" id="KW-1003">Cell membrane</keyword>
<comment type="subcellular location">
    <subcellularLocation>
        <location evidence="1">Cell membrane</location>
    </subcellularLocation>
</comment>
<dbReference type="Proteomes" id="UP000199673">
    <property type="component" value="Unassembled WGS sequence"/>
</dbReference>
<keyword evidence="11" id="KW-1185">Reference proteome</keyword>
<keyword evidence="6" id="KW-0051">Antiviral defense</keyword>
<gene>
    <name evidence="10" type="ORF">SAMN04489724_4523</name>
</gene>
<dbReference type="GO" id="GO:0005886">
    <property type="term" value="C:plasma membrane"/>
    <property type="evidence" value="ECO:0007669"/>
    <property type="project" value="UniProtKB-SubCell"/>
</dbReference>
<evidence type="ECO:0000256" key="6">
    <source>
        <dbReference type="ARBA" id="ARBA00023118"/>
    </source>
</evidence>
<evidence type="ECO:0000256" key="8">
    <source>
        <dbReference type="SAM" id="Phobius"/>
    </source>
</evidence>
<keyword evidence="3 8" id="KW-0812">Transmembrane</keyword>
<feature type="transmembrane region" description="Helical" evidence="8">
    <location>
        <begin position="165"/>
        <end position="190"/>
    </location>
</feature>
<feature type="transmembrane region" description="Helical" evidence="8">
    <location>
        <begin position="76"/>
        <end position="97"/>
    </location>
</feature>
<evidence type="ECO:0000256" key="3">
    <source>
        <dbReference type="ARBA" id="ARBA00022692"/>
    </source>
</evidence>
<protein>
    <recommendedName>
        <fullName evidence="9">Pycsar effector protein domain-containing protein</fullName>
    </recommendedName>
</protein>
<dbReference type="STRING" id="305507.SAMN04489724_4523"/>
<sequence>MEEFLEPKKSKVDKTERAQQTFFRVTFMNNCNLLQIADNKANIVISINALVISSVVAIIGYGTISNQIDYQGTITLVPILILLTTCLTSTILAVQAARPKVLGRRNYKVEEVKSSMMFFGVSSNFSLSEYLEELDRVLTNKKDVQEQMAISLYYQGKVLNRKYTLLAHAYTVFIMGLAIGVITFFIYLMVL</sequence>
<dbReference type="RefSeq" id="WP_091697500.1">
    <property type="nucleotide sequence ID" value="NZ_FPBF01000008.1"/>
</dbReference>
<dbReference type="GO" id="GO:0051607">
    <property type="term" value="P:defense response to virus"/>
    <property type="evidence" value="ECO:0007669"/>
    <property type="project" value="UniProtKB-KW"/>
</dbReference>
<dbReference type="GO" id="GO:0000166">
    <property type="term" value="F:nucleotide binding"/>
    <property type="evidence" value="ECO:0007669"/>
    <property type="project" value="UniProtKB-KW"/>
</dbReference>
<dbReference type="OrthoDB" id="5728337at2"/>
<name>A0A1I7DWX3_9BACT</name>
<feature type="domain" description="Pycsar effector protein" evidence="9">
    <location>
        <begin position="29"/>
        <end position="185"/>
    </location>
</feature>